<keyword evidence="2" id="KW-1185">Reference proteome</keyword>
<gene>
    <name evidence="1" type="ORF">CHILSU_LOCUS469</name>
</gene>
<accession>A0ABN8AVY3</accession>
<dbReference type="EMBL" id="OU963894">
    <property type="protein sequence ID" value="CAH0397400.1"/>
    <property type="molecule type" value="Genomic_DNA"/>
</dbReference>
<protein>
    <submittedName>
        <fullName evidence="1">Uncharacterized protein</fullName>
    </submittedName>
</protein>
<name>A0ABN8AVY3_CHISP</name>
<organism evidence="1 2">
    <name type="scientific">Chilo suppressalis</name>
    <name type="common">Asiatic rice borer moth</name>
    <dbReference type="NCBI Taxonomy" id="168631"/>
    <lineage>
        <taxon>Eukaryota</taxon>
        <taxon>Metazoa</taxon>
        <taxon>Ecdysozoa</taxon>
        <taxon>Arthropoda</taxon>
        <taxon>Hexapoda</taxon>
        <taxon>Insecta</taxon>
        <taxon>Pterygota</taxon>
        <taxon>Neoptera</taxon>
        <taxon>Endopterygota</taxon>
        <taxon>Lepidoptera</taxon>
        <taxon>Glossata</taxon>
        <taxon>Ditrysia</taxon>
        <taxon>Pyraloidea</taxon>
        <taxon>Crambidae</taxon>
        <taxon>Crambinae</taxon>
        <taxon>Chilo</taxon>
    </lineage>
</organism>
<proteinExistence type="predicted"/>
<evidence type="ECO:0000313" key="1">
    <source>
        <dbReference type="EMBL" id="CAH0397400.1"/>
    </source>
</evidence>
<evidence type="ECO:0000313" key="2">
    <source>
        <dbReference type="Proteomes" id="UP001153292"/>
    </source>
</evidence>
<sequence>MNLAIILSKVKLPAMFRLDKNGKLDLVLNCYDGSRLNGCEFFTKYMSEEWVTPLTLSAGRMYFAELVATFEKDINDEKLLVGTCVSDAGYSQRQCFVSKNIKFLC</sequence>
<dbReference type="Proteomes" id="UP001153292">
    <property type="component" value="Chromosome 1"/>
</dbReference>
<reference evidence="1" key="1">
    <citation type="submission" date="2021-12" db="EMBL/GenBank/DDBJ databases">
        <authorList>
            <person name="King R."/>
        </authorList>
    </citation>
    <scope>NUCLEOTIDE SEQUENCE</scope>
</reference>